<protein>
    <submittedName>
        <fullName evidence="1">Uncharacterized protein</fullName>
    </submittedName>
</protein>
<reference evidence="1 2" key="1">
    <citation type="submission" date="2015-07" db="EMBL/GenBank/DDBJ databases">
        <authorList>
            <person name="Noorani M."/>
        </authorList>
    </citation>
    <scope>NUCLEOTIDE SEQUENCE [LARGE SCALE GENOMIC DNA]</scope>
    <source>
        <strain evidence="1 2">KCTC 42284</strain>
    </source>
</reference>
<dbReference type="KEGG" id="wma:WM2015_2354"/>
<evidence type="ECO:0000313" key="2">
    <source>
        <dbReference type="Proteomes" id="UP000066624"/>
    </source>
</evidence>
<organism evidence="1 2">
    <name type="scientific">Wenzhouxiangella marina</name>
    <dbReference type="NCBI Taxonomy" id="1579979"/>
    <lineage>
        <taxon>Bacteria</taxon>
        <taxon>Pseudomonadati</taxon>
        <taxon>Pseudomonadota</taxon>
        <taxon>Gammaproteobacteria</taxon>
        <taxon>Chromatiales</taxon>
        <taxon>Wenzhouxiangellaceae</taxon>
        <taxon>Wenzhouxiangella</taxon>
    </lineage>
</organism>
<accession>A0A0K0XYL5</accession>
<sequence length="227" mass="24771">MDRLRFPSIVAGCQRSISTAPRTTRGPGPVKHRLRQSEPWVGRGHVPDGPYIRNLRQSDCEMTEPHRQSDAHIPTHPPGTERSHHETITIVRRCMSRGQRCLRYPCVGFSAMLGALRRRVDGDVGYMDRRARGPDLRSASIVAGVPSMSINGTPKPSPRWTGACRLAGDAGDIRASGFPRWLRHCAVGLTEMSGTWTVGDVAPTYPGPRLTEPMFDGPGASGGPGCR</sequence>
<dbReference type="AlphaFoldDB" id="A0A0K0XYL5"/>
<dbReference type="EMBL" id="CP012154">
    <property type="protein sequence ID" value="AKS42717.1"/>
    <property type="molecule type" value="Genomic_DNA"/>
</dbReference>
<proteinExistence type="predicted"/>
<dbReference type="STRING" id="1579979.WM2015_2354"/>
<keyword evidence="2" id="KW-1185">Reference proteome</keyword>
<name>A0A0K0XYL5_9GAMM</name>
<dbReference type="Proteomes" id="UP000066624">
    <property type="component" value="Chromosome"/>
</dbReference>
<evidence type="ECO:0000313" key="1">
    <source>
        <dbReference type="EMBL" id="AKS42717.1"/>
    </source>
</evidence>
<gene>
    <name evidence="1" type="ORF">WM2015_2354</name>
</gene>